<comment type="caution">
    <text evidence="1">The sequence shown here is derived from an EMBL/GenBank/DDBJ whole genome shotgun (WGS) entry which is preliminary data.</text>
</comment>
<proteinExistence type="predicted"/>
<dbReference type="AlphaFoldDB" id="A0A8K0K219"/>
<dbReference type="OrthoDB" id="8186507at2759"/>
<accession>A0A8K0K219</accession>
<protein>
    <submittedName>
        <fullName evidence="1">Uncharacterized protein</fullName>
    </submittedName>
</protein>
<reference evidence="1" key="1">
    <citation type="submission" date="2013-04" db="EMBL/GenBank/DDBJ databases">
        <authorList>
            <person name="Qu J."/>
            <person name="Murali S.C."/>
            <person name="Bandaranaike D."/>
            <person name="Bellair M."/>
            <person name="Blankenburg K."/>
            <person name="Chao H."/>
            <person name="Dinh H."/>
            <person name="Doddapaneni H."/>
            <person name="Downs B."/>
            <person name="Dugan-Rocha S."/>
            <person name="Elkadiri S."/>
            <person name="Gnanaolivu R.D."/>
            <person name="Hernandez B."/>
            <person name="Javaid M."/>
            <person name="Jayaseelan J.C."/>
            <person name="Lee S."/>
            <person name="Li M."/>
            <person name="Ming W."/>
            <person name="Munidasa M."/>
            <person name="Muniz J."/>
            <person name="Nguyen L."/>
            <person name="Ongeri F."/>
            <person name="Osuji N."/>
            <person name="Pu L.-L."/>
            <person name="Puazo M."/>
            <person name="Qu C."/>
            <person name="Quiroz J."/>
            <person name="Raj R."/>
            <person name="Weissenberger G."/>
            <person name="Xin Y."/>
            <person name="Zou X."/>
            <person name="Han Y."/>
            <person name="Richards S."/>
            <person name="Worley K."/>
            <person name="Muzny D."/>
            <person name="Gibbs R."/>
        </authorList>
    </citation>
    <scope>NUCLEOTIDE SEQUENCE</scope>
    <source>
        <strain evidence="1">Sampled in the wild</strain>
    </source>
</reference>
<sequence>MYDYEDIICTKNDFTDIPSQQTALFSKLLAVFPNDSQEKSTENKISENHDSDEEMEISQDLFVIESTENHADDDSDGAEDADVNMRFIQSIVQLKSIINSRSSVSVKKFQDILELFVSSGESGLDVERRLSFQNESVSCCALRFVMRSSETNDLLKFSLQKVLSYLNQSMNSSWWDGDDDTSLISHAIKTVKQLLDFASVGNECMGFCLETCLKFVTGLVDEIYNGTEINKVGFRYRVKFGRGTAW</sequence>
<gene>
    <name evidence="1" type="ORF">J437_LFUL006132</name>
</gene>
<evidence type="ECO:0000313" key="2">
    <source>
        <dbReference type="Proteomes" id="UP000792457"/>
    </source>
</evidence>
<dbReference type="EMBL" id="KZ308258">
    <property type="protein sequence ID" value="KAG8225900.1"/>
    <property type="molecule type" value="Genomic_DNA"/>
</dbReference>
<dbReference type="Proteomes" id="UP000792457">
    <property type="component" value="Unassembled WGS sequence"/>
</dbReference>
<reference evidence="1" key="2">
    <citation type="submission" date="2017-10" db="EMBL/GenBank/DDBJ databases">
        <title>Ladona fulva Genome sequencing and assembly.</title>
        <authorList>
            <person name="Murali S."/>
            <person name="Richards S."/>
            <person name="Bandaranaike D."/>
            <person name="Bellair M."/>
            <person name="Blankenburg K."/>
            <person name="Chao H."/>
            <person name="Dinh H."/>
            <person name="Doddapaneni H."/>
            <person name="Dugan-Rocha S."/>
            <person name="Elkadiri S."/>
            <person name="Gnanaolivu R."/>
            <person name="Hernandez B."/>
            <person name="Skinner E."/>
            <person name="Javaid M."/>
            <person name="Lee S."/>
            <person name="Li M."/>
            <person name="Ming W."/>
            <person name="Munidasa M."/>
            <person name="Muniz J."/>
            <person name="Nguyen L."/>
            <person name="Hughes D."/>
            <person name="Osuji N."/>
            <person name="Pu L.-L."/>
            <person name="Puazo M."/>
            <person name="Qu C."/>
            <person name="Quiroz J."/>
            <person name="Raj R."/>
            <person name="Weissenberger G."/>
            <person name="Xin Y."/>
            <person name="Zou X."/>
            <person name="Han Y."/>
            <person name="Worley K."/>
            <person name="Muzny D."/>
            <person name="Gibbs R."/>
        </authorList>
    </citation>
    <scope>NUCLEOTIDE SEQUENCE</scope>
    <source>
        <strain evidence="1">Sampled in the wild</strain>
    </source>
</reference>
<organism evidence="1 2">
    <name type="scientific">Ladona fulva</name>
    <name type="common">Scarce chaser dragonfly</name>
    <name type="synonym">Libellula fulva</name>
    <dbReference type="NCBI Taxonomy" id="123851"/>
    <lineage>
        <taxon>Eukaryota</taxon>
        <taxon>Metazoa</taxon>
        <taxon>Ecdysozoa</taxon>
        <taxon>Arthropoda</taxon>
        <taxon>Hexapoda</taxon>
        <taxon>Insecta</taxon>
        <taxon>Pterygota</taxon>
        <taxon>Palaeoptera</taxon>
        <taxon>Odonata</taxon>
        <taxon>Epiprocta</taxon>
        <taxon>Anisoptera</taxon>
        <taxon>Libelluloidea</taxon>
        <taxon>Libellulidae</taxon>
        <taxon>Ladona</taxon>
    </lineage>
</organism>
<keyword evidence="2" id="KW-1185">Reference proteome</keyword>
<evidence type="ECO:0000313" key="1">
    <source>
        <dbReference type="EMBL" id="KAG8225900.1"/>
    </source>
</evidence>
<name>A0A8K0K219_LADFU</name>